<proteinExistence type="predicted"/>
<dbReference type="EMBL" id="CP054212">
    <property type="protein sequence ID" value="QKJ86482.1"/>
    <property type="molecule type" value="Genomic_DNA"/>
</dbReference>
<protein>
    <recommendedName>
        <fullName evidence="4">DUF3592 domain-containing protein</fullName>
    </recommendedName>
</protein>
<keyword evidence="1" id="KW-0472">Membrane</keyword>
<keyword evidence="1" id="KW-0812">Transmembrane</keyword>
<sequence>MKEAFIIVIIVAFLFYIGKQFYRDRVLTRHGITTMASIIESKQVSGNETGSINGFFTVSFKNQKNQEEIVSFQTTIPQLYASQVQKGKQIKVIYLEADHRKIDFIFD</sequence>
<reference evidence="2 3" key="1">
    <citation type="submission" date="2020-06" db="EMBL/GenBank/DDBJ databases">
        <title>Genome sequence of Paramixta manurensis strain PD-1.</title>
        <authorList>
            <person name="Lee C.W."/>
            <person name="Kim J."/>
        </authorList>
    </citation>
    <scope>NUCLEOTIDE SEQUENCE [LARGE SCALE GENOMIC DNA]</scope>
    <source>
        <strain evidence="2 3">PD-1</strain>
    </source>
</reference>
<dbReference type="KEGG" id="pmak:PMPD1_1527"/>
<evidence type="ECO:0000313" key="2">
    <source>
        <dbReference type="EMBL" id="QKJ86482.1"/>
    </source>
</evidence>
<evidence type="ECO:0000256" key="1">
    <source>
        <dbReference type="SAM" id="Phobius"/>
    </source>
</evidence>
<keyword evidence="1" id="KW-1133">Transmembrane helix</keyword>
<dbReference type="Proteomes" id="UP000505325">
    <property type="component" value="Chromosome"/>
</dbReference>
<evidence type="ECO:0000313" key="3">
    <source>
        <dbReference type="Proteomes" id="UP000505325"/>
    </source>
</evidence>
<accession>A0A6M8UI37</accession>
<dbReference type="RefSeq" id="WP_173633502.1">
    <property type="nucleotide sequence ID" value="NZ_CP054212.1"/>
</dbReference>
<keyword evidence="3" id="KW-1185">Reference proteome</keyword>
<dbReference type="AlphaFoldDB" id="A0A6M8UI37"/>
<organism evidence="2 3">
    <name type="scientific">Paramixta manurensis</name>
    <dbReference type="NCBI Taxonomy" id="2740817"/>
    <lineage>
        <taxon>Bacteria</taxon>
        <taxon>Pseudomonadati</taxon>
        <taxon>Pseudomonadota</taxon>
        <taxon>Gammaproteobacteria</taxon>
        <taxon>Enterobacterales</taxon>
        <taxon>Erwiniaceae</taxon>
        <taxon>Paramixta</taxon>
    </lineage>
</organism>
<name>A0A6M8UI37_9GAMM</name>
<evidence type="ECO:0008006" key="4">
    <source>
        <dbReference type="Google" id="ProtNLM"/>
    </source>
</evidence>
<gene>
    <name evidence="2" type="ORF">PMPD1_1527</name>
</gene>
<feature type="transmembrane region" description="Helical" evidence="1">
    <location>
        <begin position="6"/>
        <end position="22"/>
    </location>
</feature>